<dbReference type="SUPFAM" id="SSF54236">
    <property type="entry name" value="Ubiquitin-like"/>
    <property type="match status" value="3"/>
</dbReference>
<gene>
    <name evidence="3" type="ORF">TRFO_06372</name>
</gene>
<protein>
    <recommendedName>
        <fullName evidence="2">Ubiquitin-like domain-containing protein</fullName>
    </recommendedName>
</protein>
<dbReference type="PROSITE" id="PS50053">
    <property type="entry name" value="UBIQUITIN_2"/>
    <property type="match status" value="2"/>
</dbReference>
<dbReference type="CDD" id="cd17039">
    <property type="entry name" value="Ubl_ubiquitin_like"/>
    <property type="match status" value="1"/>
</dbReference>
<dbReference type="VEuPathDB" id="TrichDB:TRFO_06372"/>
<feature type="region of interest" description="Disordered" evidence="1">
    <location>
        <begin position="288"/>
        <end position="307"/>
    </location>
</feature>
<reference evidence="3" key="1">
    <citation type="submission" date="2016-10" db="EMBL/GenBank/DDBJ databases">
        <authorList>
            <person name="Benchimol M."/>
            <person name="Almeida L.G."/>
            <person name="Vasconcelos A.T."/>
            <person name="Perreira-Neves A."/>
            <person name="Rosa I.A."/>
            <person name="Tasca T."/>
            <person name="Bogo M.R."/>
            <person name="de Souza W."/>
        </authorList>
    </citation>
    <scope>NUCLEOTIDE SEQUENCE [LARGE SCALE GENOMIC DNA]</scope>
    <source>
        <strain evidence="3">K</strain>
    </source>
</reference>
<keyword evidence="4" id="KW-1185">Reference proteome</keyword>
<dbReference type="Gene3D" id="3.10.20.90">
    <property type="entry name" value="Phosphatidylinositol 3-kinase Catalytic Subunit, Chain A, domain 1"/>
    <property type="match status" value="2"/>
</dbReference>
<accession>A0A1J4JZ60</accession>
<dbReference type="Proteomes" id="UP000179807">
    <property type="component" value="Unassembled WGS sequence"/>
</dbReference>
<proteinExistence type="predicted"/>
<dbReference type="EMBL" id="MLAK01000793">
    <property type="protein sequence ID" value="OHT04463.1"/>
    <property type="molecule type" value="Genomic_DNA"/>
</dbReference>
<feature type="domain" description="Ubiquitin-like" evidence="2">
    <location>
        <begin position="68"/>
        <end position="136"/>
    </location>
</feature>
<dbReference type="InterPro" id="IPR000626">
    <property type="entry name" value="Ubiquitin-like_dom"/>
</dbReference>
<dbReference type="Pfam" id="PF00240">
    <property type="entry name" value="ubiquitin"/>
    <property type="match status" value="2"/>
</dbReference>
<dbReference type="GeneID" id="94827761"/>
<comment type="caution">
    <text evidence="3">The sequence shown here is derived from an EMBL/GenBank/DDBJ whole genome shotgun (WGS) entry which is preliminary data.</text>
</comment>
<sequence>MITVHFSLPDNKPFDLSFDITATVRTAKEFLSYRFKTIKDNITLSNGNTFYPDDLLLTELSLTDKDVVQVSVSLSRNFRFLQPGKQTFDLPFRESATIGDAKVAISPKLKVIPERISLLYEGQDLLDDIRLTDLNIPYDRFIAIEIADDQIPTKKYMFMLQGEAREIPFSESTTLAEVKASLFTYAEKGTASIDLFFDGRPLKDDEMTLSEIRIPNNEFIIAQTNPIKCNQLRDKNANQLPEVEARPDTPINEDDIIVEGERNSRRKLAKNDGVLANMVSQVLQDAFAIQPPEREHDPPPDPVSDGV</sequence>
<dbReference type="SMART" id="SM00213">
    <property type="entry name" value="UBQ"/>
    <property type="match status" value="2"/>
</dbReference>
<feature type="domain" description="Ubiquitin-like" evidence="2">
    <location>
        <begin position="159"/>
        <end position="220"/>
    </location>
</feature>
<organism evidence="3 4">
    <name type="scientific">Tritrichomonas foetus</name>
    <dbReference type="NCBI Taxonomy" id="1144522"/>
    <lineage>
        <taxon>Eukaryota</taxon>
        <taxon>Metamonada</taxon>
        <taxon>Parabasalia</taxon>
        <taxon>Tritrichomonadida</taxon>
        <taxon>Tritrichomonadidae</taxon>
        <taxon>Tritrichomonas</taxon>
    </lineage>
</organism>
<dbReference type="InterPro" id="IPR029071">
    <property type="entry name" value="Ubiquitin-like_domsf"/>
</dbReference>
<evidence type="ECO:0000313" key="4">
    <source>
        <dbReference type="Proteomes" id="UP000179807"/>
    </source>
</evidence>
<dbReference type="AlphaFoldDB" id="A0A1J4JZ60"/>
<dbReference type="RefSeq" id="XP_068357599.1">
    <property type="nucleotide sequence ID" value="XM_068493057.1"/>
</dbReference>
<evidence type="ECO:0000259" key="2">
    <source>
        <dbReference type="PROSITE" id="PS50053"/>
    </source>
</evidence>
<evidence type="ECO:0000313" key="3">
    <source>
        <dbReference type="EMBL" id="OHT04463.1"/>
    </source>
</evidence>
<name>A0A1J4JZ60_9EUKA</name>
<evidence type="ECO:0000256" key="1">
    <source>
        <dbReference type="SAM" id="MobiDB-lite"/>
    </source>
</evidence>